<dbReference type="GO" id="GO:0005576">
    <property type="term" value="C:extracellular region"/>
    <property type="evidence" value="ECO:0007669"/>
    <property type="project" value="UniProtKB-SubCell"/>
</dbReference>
<dbReference type="PANTHER" id="PTHR34216">
    <property type="match status" value="1"/>
</dbReference>
<gene>
    <name evidence="7" type="ORF">IAA20_01080</name>
</gene>
<evidence type="ECO:0000256" key="1">
    <source>
        <dbReference type="ARBA" id="ARBA00004613"/>
    </source>
</evidence>
<feature type="compositionally biased region" description="Low complexity" evidence="4">
    <location>
        <begin position="39"/>
        <end position="50"/>
    </location>
</feature>
<dbReference type="GO" id="GO:0005975">
    <property type="term" value="P:carbohydrate metabolic process"/>
    <property type="evidence" value="ECO:0007669"/>
    <property type="project" value="InterPro"/>
</dbReference>
<dbReference type="PROSITE" id="PS51677">
    <property type="entry name" value="NODB"/>
    <property type="match status" value="1"/>
</dbReference>
<evidence type="ECO:0000256" key="3">
    <source>
        <dbReference type="SAM" id="Coils"/>
    </source>
</evidence>
<dbReference type="Gene3D" id="3.20.20.370">
    <property type="entry name" value="Glycoside hydrolase/deacetylase"/>
    <property type="match status" value="1"/>
</dbReference>
<dbReference type="GO" id="GO:0016810">
    <property type="term" value="F:hydrolase activity, acting on carbon-nitrogen (but not peptide) bonds"/>
    <property type="evidence" value="ECO:0007669"/>
    <property type="project" value="InterPro"/>
</dbReference>
<dbReference type="Proteomes" id="UP000824063">
    <property type="component" value="Unassembled WGS sequence"/>
</dbReference>
<dbReference type="PANTHER" id="PTHR34216:SF3">
    <property type="entry name" value="POLY-BETA-1,6-N-ACETYL-D-GLUCOSAMINE N-DEACETYLASE"/>
    <property type="match status" value="1"/>
</dbReference>
<keyword evidence="2" id="KW-0732">Signal</keyword>
<dbReference type="InterPro" id="IPR051398">
    <property type="entry name" value="Polysacch_Deacetylase"/>
</dbReference>
<sequence length="348" mass="39065">MKHTQKIILAVTSVCTVIILGVSIFFVTQAATNNKLENTSQTTQHSSSSSKPVEDKQTTKQLDQAKQLAASYHYDEAISLLEKDDAKEAQQLLATLKKEKESLVKWEDPTKISHVFFHSLIVDPAKAFHTQQAQGYKDYMVTISEFNKTIDQLYKNNYVLVNLNGLVKKGTDGNLTFTGVSLPEGKKPLILSQDDVSYYEYMDNSGFPSKLIVDKQNQIKNIYIDNKKETVGDYDMVPLIDSFIKKHPDFSYQGAKGTLALTGYNGVLGYRTSKSEYGDNEKTNKEIGVAKKVADQLKKDGWSFASHTWGHLNMTQASLADIQQDNERWQNEVAPILGKTNILIYPFG</sequence>
<evidence type="ECO:0000313" key="7">
    <source>
        <dbReference type="EMBL" id="HIZ52524.1"/>
    </source>
</evidence>
<feature type="region of interest" description="Disordered" evidence="4">
    <location>
        <begin position="37"/>
        <end position="60"/>
    </location>
</feature>
<dbReference type="EMBL" id="DXBN01000025">
    <property type="protein sequence ID" value="HIZ52524.1"/>
    <property type="molecule type" value="Genomic_DNA"/>
</dbReference>
<keyword evidence="3" id="KW-0175">Coiled coil</keyword>
<reference evidence="7" key="2">
    <citation type="submission" date="2021-04" db="EMBL/GenBank/DDBJ databases">
        <authorList>
            <person name="Gilroy R."/>
        </authorList>
    </citation>
    <scope>NUCLEOTIDE SEQUENCE</scope>
    <source>
        <strain evidence="7">CHK172-16539</strain>
    </source>
</reference>
<comment type="caution">
    <text evidence="7">The sequence shown here is derived from an EMBL/GenBank/DDBJ whole genome shotgun (WGS) entry which is preliminary data.</text>
</comment>
<keyword evidence="5" id="KW-1133">Transmembrane helix</keyword>
<proteinExistence type="predicted"/>
<protein>
    <submittedName>
        <fullName evidence="7">Polysaccharide deacetylase family protein</fullName>
    </submittedName>
</protein>
<feature type="non-terminal residue" evidence="7">
    <location>
        <position position="348"/>
    </location>
</feature>
<reference evidence="7" key="1">
    <citation type="journal article" date="2021" name="PeerJ">
        <title>Extensive microbial diversity within the chicken gut microbiome revealed by metagenomics and culture.</title>
        <authorList>
            <person name="Gilroy R."/>
            <person name="Ravi A."/>
            <person name="Getino M."/>
            <person name="Pursley I."/>
            <person name="Horton D.L."/>
            <person name="Alikhan N.F."/>
            <person name="Baker D."/>
            <person name="Gharbi K."/>
            <person name="Hall N."/>
            <person name="Watson M."/>
            <person name="Adriaenssens E.M."/>
            <person name="Foster-Nyarko E."/>
            <person name="Jarju S."/>
            <person name="Secka A."/>
            <person name="Antonio M."/>
            <person name="Oren A."/>
            <person name="Chaudhuri R.R."/>
            <person name="La Ragione R."/>
            <person name="Hildebrand F."/>
            <person name="Pallen M.J."/>
        </authorList>
    </citation>
    <scope>NUCLEOTIDE SEQUENCE</scope>
    <source>
        <strain evidence="7">CHK172-16539</strain>
    </source>
</reference>
<dbReference type="SUPFAM" id="SSF88713">
    <property type="entry name" value="Glycoside hydrolase/deacetylase"/>
    <property type="match status" value="1"/>
</dbReference>
<evidence type="ECO:0000259" key="6">
    <source>
        <dbReference type="PROSITE" id="PS51677"/>
    </source>
</evidence>
<comment type="subcellular location">
    <subcellularLocation>
        <location evidence="1">Secreted</location>
    </subcellularLocation>
</comment>
<evidence type="ECO:0000256" key="2">
    <source>
        <dbReference type="ARBA" id="ARBA00022729"/>
    </source>
</evidence>
<dbReference type="AlphaFoldDB" id="A0A9D2F5F8"/>
<evidence type="ECO:0000256" key="5">
    <source>
        <dbReference type="SAM" id="Phobius"/>
    </source>
</evidence>
<feature type="domain" description="NodB homology" evidence="6">
    <location>
        <begin position="228"/>
        <end position="348"/>
    </location>
</feature>
<keyword evidence="5" id="KW-0472">Membrane</keyword>
<accession>A0A9D2F5F8</accession>
<evidence type="ECO:0000313" key="8">
    <source>
        <dbReference type="Proteomes" id="UP000824063"/>
    </source>
</evidence>
<feature type="coiled-coil region" evidence="3">
    <location>
        <begin position="280"/>
        <end position="332"/>
    </location>
</feature>
<dbReference type="InterPro" id="IPR002509">
    <property type="entry name" value="NODB_dom"/>
</dbReference>
<organism evidence="7 8">
    <name type="scientific">Candidatus Enterococcus avicola</name>
    <dbReference type="NCBI Taxonomy" id="2838561"/>
    <lineage>
        <taxon>Bacteria</taxon>
        <taxon>Bacillati</taxon>
        <taxon>Bacillota</taxon>
        <taxon>Bacilli</taxon>
        <taxon>Lactobacillales</taxon>
        <taxon>Enterococcaceae</taxon>
        <taxon>Enterococcus</taxon>
    </lineage>
</organism>
<name>A0A9D2F5F8_9ENTE</name>
<feature type="transmembrane region" description="Helical" evidence="5">
    <location>
        <begin position="7"/>
        <end position="27"/>
    </location>
</feature>
<keyword evidence="5" id="KW-0812">Transmembrane</keyword>
<evidence type="ECO:0000256" key="4">
    <source>
        <dbReference type="SAM" id="MobiDB-lite"/>
    </source>
</evidence>
<dbReference type="InterPro" id="IPR011330">
    <property type="entry name" value="Glyco_hydro/deAcase_b/a-brl"/>
</dbReference>
<dbReference type="Pfam" id="PF01522">
    <property type="entry name" value="Polysacc_deac_1"/>
    <property type="match status" value="1"/>
</dbReference>